<organism evidence="7 8">
    <name type="scientific">Desulfatibacillum alkenivorans DSM 16219</name>
    <dbReference type="NCBI Taxonomy" id="1121393"/>
    <lineage>
        <taxon>Bacteria</taxon>
        <taxon>Pseudomonadati</taxon>
        <taxon>Thermodesulfobacteriota</taxon>
        <taxon>Desulfobacteria</taxon>
        <taxon>Desulfobacterales</taxon>
        <taxon>Desulfatibacillaceae</taxon>
        <taxon>Desulfatibacillum</taxon>
    </lineage>
</organism>
<evidence type="ECO:0000256" key="4">
    <source>
        <dbReference type="ARBA" id="ARBA00022840"/>
    </source>
</evidence>
<name>A0A1M6YKH4_9BACT</name>
<evidence type="ECO:0000313" key="7">
    <source>
        <dbReference type="EMBL" id="SHL18555.1"/>
    </source>
</evidence>
<proteinExistence type="inferred from homology"/>
<evidence type="ECO:0000259" key="6">
    <source>
        <dbReference type="PROSITE" id="PS50893"/>
    </source>
</evidence>
<evidence type="ECO:0000256" key="2">
    <source>
        <dbReference type="ARBA" id="ARBA00022448"/>
    </source>
</evidence>
<dbReference type="CDD" id="cd03224">
    <property type="entry name" value="ABC_TM1139_LivF_branched"/>
    <property type="match status" value="1"/>
</dbReference>
<dbReference type="EMBL" id="FQZU01000051">
    <property type="protein sequence ID" value="SHL18555.1"/>
    <property type="molecule type" value="Genomic_DNA"/>
</dbReference>
<dbReference type="Pfam" id="PF00005">
    <property type="entry name" value="ABC_tran"/>
    <property type="match status" value="1"/>
</dbReference>
<protein>
    <submittedName>
        <fullName evidence="7">Amino acid/amide ABC transporter ATP-binding protein 2, HAAT family</fullName>
    </submittedName>
</protein>
<dbReference type="PROSITE" id="PS50893">
    <property type="entry name" value="ABC_TRANSPORTER_2"/>
    <property type="match status" value="1"/>
</dbReference>
<evidence type="ECO:0000256" key="1">
    <source>
        <dbReference type="ARBA" id="ARBA00005417"/>
    </source>
</evidence>
<comment type="similarity">
    <text evidence="1">Belongs to the ABC transporter superfamily.</text>
</comment>
<dbReference type="GO" id="GO:0016887">
    <property type="term" value="F:ATP hydrolysis activity"/>
    <property type="evidence" value="ECO:0007669"/>
    <property type="project" value="InterPro"/>
</dbReference>
<dbReference type="STRING" id="1121393.SAMN02745216_04769"/>
<dbReference type="PANTHER" id="PTHR43820:SF2">
    <property type="entry name" value="ABC TRANSPORTER ATP-BINDING PROTEIN"/>
    <property type="match status" value="1"/>
</dbReference>
<dbReference type="GO" id="GO:0015807">
    <property type="term" value="P:L-amino acid transport"/>
    <property type="evidence" value="ECO:0007669"/>
    <property type="project" value="TreeGrafter"/>
</dbReference>
<dbReference type="PANTHER" id="PTHR43820">
    <property type="entry name" value="HIGH-AFFINITY BRANCHED-CHAIN AMINO ACID TRANSPORT ATP-BINDING PROTEIN LIVF"/>
    <property type="match status" value="1"/>
</dbReference>
<keyword evidence="3" id="KW-0547">Nucleotide-binding</keyword>
<dbReference type="SUPFAM" id="SSF52540">
    <property type="entry name" value="P-loop containing nucleoside triphosphate hydrolases"/>
    <property type="match status" value="1"/>
</dbReference>
<accession>A0A1M6YKH4</accession>
<reference evidence="8" key="1">
    <citation type="submission" date="2016-11" db="EMBL/GenBank/DDBJ databases">
        <authorList>
            <person name="Varghese N."/>
            <person name="Submissions S."/>
        </authorList>
    </citation>
    <scope>NUCLEOTIDE SEQUENCE [LARGE SCALE GENOMIC DNA]</scope>
    <source>
        <strain evidence="8">DSM 16219</strain>
    </source>
</reference>
<dbReference type="Gene3D" id="3.40.50.300">
    <property type="entry name" value="P-loop containing nucleotide triphosphate hydrolases"/>
    <property type="match status" value="1"/>
</dbReference>
<gene>
    <name evidence="7" type="ORF">SAMN02745216_04769</name>
</gene>
<keyword evidence="2" id="KW-0813">Transport</keyword>
<dbReference type="InterPro" id="IPR003439">
    <property type="entry name" value="ABC_transporter-like_ATP-bd"/>
</dbReference>
<keyword evidence="4 7" id="KW-0067">ATP-binding</keyword>
<dbReference type="InterPro" id="IPR052156">
    <property type="entry name" value="BCAA_Transport_ATP-bd_LivF"/>
</dbReference>
<dbReference type="Proteomes" id="UP000183994">
    <property type="component" value="Unassembled WGS sequence"/>
</dbReference>
<sequence>MNDAVLKADNLQTYIGHHHILQGISFEARADAVTVLIGRNGAGKSTTLKTLMGLLPPSEGVIVYNGMNIQGKRPYEIARMGIGYVPEDMGIFADLTVEENFKVAKLKEDEATAGRLDRILELFGALGKFWHAPAGNLSGGQKQMLAIGRAMVNNISLLLIDEPSKGLAPIIVEALIEAINQIKEECVVVLVEQNFYMASAVGDYFHILDDGRIVHSGRMEALVDDEELKSRYLGISKSKS</sequence>
<dbReference type="AlphaFoldDB" id="A0A1M6YKH4"/>
<dbReference type="InterPro" id="IPR003593">
    <property type="entry name" value="AAA+_ATPase"/>
</dbReference>
<evidence type="ECO:0000256" key="3">
    <source>
        <dbReference type="ARBA" id="ARBA00022741"/>
    </source>
</evidence>
<evidence type="ECO:0000256" key="5">
    <source>
        <dbReference type="ARBA" id="ARBA00022970"/>
    </source>
</evidence>
<dbReference type="InterPro" id="IPR017871">
    <property type="entry name" value="ABC_transporter-like_CS"/>
</dbReference>
<dbReference type="PROSITE" id="PS00211">
    <property type="entry name" value="ABC_TRANSPORTER_1"/>
    <property type="match status" value="1"/>
</dbReference>
<feature type="domain" description="ABC transporter" evidence="6">
    <location>
        <begin position="6"/>
        <end position="235"/>
    </location>
</feature>
<dbReference type="OrthoDB" id="9810077at2"/>
<keyword evidence="5" id="KW-0029">Amino-acid transport</keyword>
<keyword evidence="8" id="KW-1185">Reference proteome</keyword>
<dbReference type="GO" id="GO:0015658">
    <property type="term" value="F:branched-chain amino acid transmembrane transporter activity"/>
    <property type="evidence" value="ECO:0007669"/>
    <property type="project" value="TreeGrafter"/>
</dbReference>
<dbReference type="InterPro" id="IPR027417">
    <property type="entry name" value="P-loop_NTPase"/>
</dbReference>
<dbReference type="GO" id="GO:0005524">
    <property type="term" value="F:ATP binding"/>
    <property type="evidence" value="ECO:0007669"/>
    <property type="project" value="UniProtKB-KW"/>
</dbReference>
<dbReference type="SMART" id="SM00382">
    <property type="entry name" value="AAA"/>
    <property type="match status" value="1"/>
</dbReference>
<evidence type="ECO:0000313" key="8">
    <source>
        <dbReference type="Proteomes" id="UP000183994"/>
    </source>
</evidence>
<dbReference type="RefSeq" id="WP_073478749.1">
    <property type="nucleotide sequence ID" value="NZ_FQZU01000051.1"/>
</dbReference>